<feature type="binding site" evidence="5">
    <location>
        <position position="93"/>
    </location>
    <ligand>
        <name>a divalent metal cation</name>
        <dbReference type="ChEBI" id="CHEBI:60240"/>
        <label>2</label>
        <note>catalytic</note>
    </ligand>
</feature>
<feature type="binding site" evidence="5">
    <location>
        <position position="237"/>
    </location>
    <ligand>
        <name>a divalent metal cation</name>
        <dbReference type="ChEBI" id="CHEBI:60240"/>
        <label>1</label>
    </ligand>
</feature>
<keyword evidence="3 5" id="KW-0479">Metal-binding</keyword>
<comment type="function">
    <text evidence="6">Cotranslationally removes the N-terminal methionine from nascent proteins. The N-terminal methionine is often cleaved when the second residue in the primary sequence is small and uncharged (Met-Ala-, Cys, Gly, Pro, Ser, Thr, or Val).</text>
</comment>
<evidence type="ECO:0000259" key="7">
    <source>
        <dbReference type="Pfam" id="PF00557"/>
    </source>
</evidence>
<dbReference type="EC" id="3.4.11.18" evidence="6"/>
<feature type="binding site" evidence="5">
    <location>
        <position position="82"/>
    </location>
    <ligand>
        <name>a divalent metal cation</name>
        <dbReference type="ChEBI" id="CHEBI:60240"/>
        <label>1</label>
    </ligand>
</feature>
<name>A0A550D016_9AGAR</name>
<dbReference type="InterPro" id="IPR001714">
    <property type="entry name" value="Pept_M24_MAP"/>
</dbReference>
<sequence length="253" mass="26426">MRAACRLAAQTLQLAGDLLRPGISTAAIDALVHAFIVSCGAYPSPLGYGGFPKACCTSVNNIAVHGIPDGRPLLPGDIVTIDVTVYLDGYHGDTARTFLVDGQADASGTVDPQGRALAAATEAALAAGIAACGPGKLFRGIGRAIHKCLNEDGAGARWKEYGPFCVSDAFSGHGIGIAFHRPPWIYHSVNDEPGTMAPGDVFTIEPVIIQGTDPTTWIWPDGWTASTENTARAAQAEHTVLITKDGVEVLTYN</sequence>
<dbReference type="EMBL" id="VDMD01000001">
    <property type="protein sequence ID" value="TRM70382.1"/>
    <property type="molecule type" value="Genomic_DNA"/>
</dbReference>
<feature type="binding site" evidence="5">
    <location>
        <position position="65"/>
    </location>
    <ligand>
        <name>substrate</name>
    </ligand>
</feature>
<organism evidence="8 9">
    <name type="scientific">Schizophyllum amplum</name>
    <dbReference type="NCBI Taxonomy" id="97359"/>
    <lineage>
        <taxon>Eukaryota</taxon>
        <taxon>Fungi</taxon>
        <taxon>Dikarya</taxon>
        <taxon>Basidiomycota</taxon>
        <taxon>Agaricomycotina</taxon>
        <taxon>Agaricomycetes</taxon>
        <taxon>Agaricomycetidae</taxon>
        <taxon>Agaricales</taxon>
        <taxon>Schizophyllaceae</taxon>
        <taxon>Schizophyllum</taxon>
    </lineage>
</organism>
<dbReference type="STRING" id="97359.A0A550D016"/>
<dbReference type="OrthoDB" id="3209743at2759"/>
<dbReference type="HAMAP" id="MF_01974">
    <property type="entry name" value="MetAP_1"/>
    <property type="match status" value="1"/>
</dbReference>
<evidence type="ECO:0000256" key="3">
    <source>
        <dbReference type="ARBA" id="ARBA00022723"/>
    </source>
</evidence>
<dbReference type="InterPro" id="IPR036005">
    <property type="entry name" value="Creatinase/aminopeptidase-like"/>
</dbReference>
<dbReference type="GO" id="GO:0004239">
    <property type="term" value="F:initiator methionyl aminopeptidase activity"/>
    <property type="evidence" value="ECO:0007669"/>
    <property type="project" value="UniProtKB-UniRule"/>
</dbReference>
<evidence type="ECO:0000256" key="2">
    <source>
        <dbReference type="ARBA" id="ARBA00022670"/>
    </source>
</evidence>
<dbReference type="Gene3D" id="3.90.230.10">
    <property type="entry name" value="Creatinase/methionine aminopeptidase superfamily"/>
    <property type="match status" value="1"/>
</dbReference>
<evidence type="ECO:0000313" key="8">
    <source>
        <dbReference type="EMBL" id="TRM70382.1"/>
    </source>
</evidence>
<evidence type="ECO:0000256" key="1">
    <source>
        <dbReference type="ARBA" id="ARBA00022438"/>
    </source>
</evidence>
<dbReference type="NCBIfam" id="TIGR00500">
    <property type="entry name" value="met_pdase_I"/>
    <property type="match status" value="1"/>
</dbReference>
<feature type="binding site" evidence="5">
    <location>
        <position position="173"/>
    </location>
    <ligand>
        <name>a divalent metal cation</name>
        <dbReference type="ChEBI" id="CHEBI:60240"/>
        <label>2</label>
        <note>catalytic</note>
    </ligand>
</feature>
<dbReference type="InterPro" id="IPR000994">
    <property type="entry name" value="Pept_M24"/>
</dbReference>
<keyword evidence="4 5" id="KW-0378">Hydrolase</keyword>
<accession>A0A550D016</accession>
<proteinExistence type="inferred from homology"/>
<feature type="domain" description="Peptidase M24" evidence="7">
    <location>
        <begin position="1"/>
        <end position="244"/>
    </location>
</feature>
<dbReference type="InterPro" id="IPR002467">
    <property type="entry name" value="Pept_M24A_MAP1"/>
</dbReference>
<feature type="binding site" evidence="5">
    <location>
        <position position="180"/>
    </location>
    <ligand>
        <name>substrate</name>
    </ligand>
</feature>
<evidence type="ECO:0000256" key="4">
    <source>
        <dbReference type="ARBA" id="ARBA00022801"/>
    </source>
</evidence>
<gene>
    <name evidence="8" type="ORF">BD626DRAFT_544761</name>
</gene>
<feature type="binding site" evidence="5">
    <location>
        <position position="237"/>
    </location>
    <ligand>
        <name>a divalent metal cation</name>
        <dbReference type="ChEBI" id="CHEBI:60240"/>
        <label>2</label>
        <note>catalytic</note>
    </ligand>
</feature>
<dbReference type="GO" id="GO:0046872">
    <property type="term" value="F:metal ion binding"/>
    <property type="evidence" value="ECO:0007669"/>
    <property type="project" value="UniProtKB-UniRule"/>
</dbReference>
<dbReference type="PANTHER" id="PTHR43330:SF8">
    <property type="entry name" value="METHIONINE AMINOPEPTIDASE 1D, MITOCHONDRIAL"/>
    <property type="match status" value="1"/>
</dbReference>
<dbReference type="SUPFAM" id="SSF55920">
    <property type="entry name" value="Creatinase/aminopeptidase"/>
    <property type="match status" value="1"/>
</dbReference>
<keyword evidence="1 5" id="KW-0031">Aminopeptidase</keyword>
<dbReference type="Pfam" id="PF00557">
    <property type="entry name" value="Peptidase_M24"/>
    <property type="match status" value="1"/>
</dbReference>
<comment type="catalytic activity">
    <reaction evidence="5 6">
        <text>Release of N-terminal amino acids, preferentially methionine, from peptides and arylamides.</text>
        <dbReference type="EC" id="3.4.11.18"/>
    </reaction>
</comment>
<reference evidence="8 9" key="1">
    <citation type="journal article" date="2019" name="New Phytol.">
        <title>Comparative genomics reveals unique wood-decay strategies and fruiting body development in the Schizophyllaceae.</title>
        <authorList>
            <person name="Almasi E."/>
            <person name="Sahu N."/>
            <person name="Krizsan K."/>
            <person name="Balint B."/>
            <person name="Kovacs G.M."/>
            <person name="Kiss B."/>
            <person name="Cseklye J."/>
            <person name="Drula E."/>
            <person name="Henrissat B."/>
            <person name="Nagy I."/>
            <person name="Chovatia M."/>
            <person name="Adam C."/>
            <person name="LaButti K."/>
            <person name="Lipzen A."/>
            <person name="Riley R."/>
            <person name="Grigoriev I.V."/>
            <person name="Nagy L.G."/>
        </authorList>
    </citation>
    <scope>NUCLEOTIDE SEQUENCE [LARGE SCALE GENOMIC DNA]</scope>
    <source>
        <strain evidence="8 9">NL-1724</strain>
    </source>
</reference>
<evidence type="ECO:0000256" key="6">
    <source>
        <dbReference type="RuleBase" id="RU003653"/>
    </source>
</evidence>
<dbReference type="PRINTS" id="PR00599">
    <property type="entry name" value="MAPEPTIDASE"/>
</dbReference>
<keyword evidence="2 5" id="KW-0645">Protease</keyword>
<protein>
    <recommendedName>
        <fullName evidence="6">Methionine aminopeptidase</fullName>
        <ecNumber evidence="6">3.4.11.18</ecNumber>
    </recommendedName>
</protein>
<dbReference type="PANTHER" id="PTHR43330">
    <property type="entry name" value="METHIONINE AMINOPEPTIDASE"/>
    <property type="match status" value="1"/>
</dbReference>
<dbReference type="GO" id="GO:0070006">
    <property type="term" value="F:metalloaminopeptidase activity"/>
    <property type="evidence" value="ECO:0007669"/>
    <property type="project" value="UniProtKB-UniRule"/>
</dbReference>
<dbReference type="AlphaFoldDB" id="A0A550D016"/>
<feature type="binding site" evidence="5">
    <location>
        <position position="93"/>
    </location>
    <ligand>
        <name>a divalent metal cation</name>
        <dbReference type="ChEBI" id="CHEBI:60240"/>
        <label>1</label>
    </ligand>
</feature>
<comment type="cofactor">
    <cofactor evidence="5">
        <name>Co(2+)</name>
        <dbReference type="ChEBI" id="CHEBI:48828"/>
    </cofactor>
    <cofactor evidence="5">
        <name>Zn(2+)</name>
        <dbReference type="ChEBI" id="CHEBI:29105"/>
    </cofactor>
    <cofactor evidence="5">
        <name>Mn(2+)</name>
        <dbReference type="ChEBI" id="CHEBI:29035"/>
    </cofactor>
    <cofactor evidence="5">
        <name>Fe(2+)</name>
        <dbReference type="ChEBI" id="CHEBI:29033"/>
    </cofactor>
    <text evidence="5">Binds 2 divalent metal cations per subunit. Has a high-affinity and a low affinity metal-binding site. The true nature of the physiological cofactor is under debate. The enzyme is active with cobalt, zinc, manganese or divalent iron ions. Most likely, methionine aminopeptidases function as mononuclear Fe(2+)-metalloproteases under physiological conditions, and the catalytically relevant metal-binding site has been assigned to the histidine-containing high-affinity site.</text>
</comment>
<evidence type="ECO:0000256" key="5">
    <source>
        <dbReference type="HAMAP-Rule" id="MF_03174"/>
    </source>
</evidence>
<dbReference type="CDD" id="cd01086">
    <property type="entry name" value="MetAP1"/>
    <property type="match status" value="1"/>
</dbReference>
<comment type="caution">
    <text evidence="8">The sequence shown here is derived from an EMBL/GenBank/DDBJ whole genome shotgun (WGS) entry which is preliminary data.</text>
</comment>
<dbReference type="Proteomes" id="UP000320762">
    <property type="component" value="Unassembled WGS sequence"/>
</dbReference>
<feature type="binding site" evidence="5">
    <location>
        <position position="205"/>
    </location>
    <ligand>
        <name>a divalent metal cation</name>
        <dbReference type="ChEBI" id="CHEBI:60240"/>
        <label>2</label>
        <note>catalytic</note>
    </ligand>
</feature>
<keyword evidence="9" id="KW-1185">Reference proteome</keyword>
<dbReference type="GO" id="GO:0006508">
    <property type="term" value="P:proteolysis"/>
    <property type="evidence" value="ECO:0007669"/>
    <property type="project" value="UniProtKB-KW"/>
</dbReference>
<evidence type="ECO:0000313" key="9">
    <source>
        <dbReference type="Proteomes" id="UP000320762"/>
    </source>
</evidence>
<comment type="similarity">
    <text evidence="5">Belongs to the peptidase M24A family. Methionine aminopeptidase type 1 subfamily.</text>
</comment>